<keyword evidence="3" id="KW-0808">Transferase</keyword>
<proteinExistence type="predicted"/>
<dbReference type="OrthoDB" id="8667343at2"/>
<dbReference type="GO" id="GO:0016779">
    <property type="term" value="F:nucleotidyltransferase activity"/>
    <property type="evidence" value="ECO:0007669"/>
    <property type="project" value="UniProtKB-KW"/>
</dbReference>
<organism evidence="3 4">
    <name type="scientific">Rivibacter subsaxonicus</name>
    <dbReference type="NCBI Taxonomy" id="457575"/>
    <lineage>
        <taxon>Bacteria</taxon>
        <taxon>Pseudomonadati</taxon>
        <taxon>Pseudomonadota</taxon>
        <taxon>Betaproteobacteria</taxon>
        <taxon>Burkholderiales</taxon>
        <taxon>Rivibacter</taxon>
    </lineage>
</organism>
<reference evidence="3 4" key="1">
    <citation type="submission" date="2019-02" db="EMBL/GenBank/DDBJ databases">
        <title>Genomic Encyclopedia of Type Strains, Phase IV (KMG-IV): sequencing the most valuable type-strain genomes for metagenomic binning, comparative biology and taxonomic classification.</title>
        <authorList>
            <person name="Goeker M."/>
        </authorList>
    </citation>
    <scope>NUCLEOTIDE SEQUENCE [LARGE SCALE GENOMIC DNA]</scope>
    <source>
        <strain evidence="3 4">DSM 19570</strain>
    </source>
</reference>
<comment type="caution">
    <text evidence="3">The sequence shown here is derived from an EMBL/GenBank/DDBJ whole genome shotgun (WGS) entry which is preliminary data.</text>
</comment>
<keyword evidence="3" id="KW-0548">Nucleotidyltransferase</keyword>
<dbReference type="PANTHER" id="PTHR43777">
    <property type="entry name" value="MOLYBDENUM COFACTOR CYTIDYLYLTRANSFERASE"/>
    <property type="match status" value="1"/>
</dbReference>
<keyword evidence="1" id="KW-0460">Magnesium</keyword>
<dbReference type="Pfam" id="PF12804">
    <property type="entry name" value="NTP_transf_3"/>
    <property type="match status" value="1"/>
</dbReference>
<accession>A0A4Q7VCK6</accession>
<protein>
    <submittedName>
        <fullName evidence="3">Molybdenum cofactor cytidylyltransferase</fullName>
    </submittedName>
</protein>
<dbReference type="RefSeq" id="WP_130433875.1">
    <property type="nucleotide sequence ID" value="NZ_SHKP01000008.1"/>
</dbReference>
<evidence type="ECO:0000313" key="4">
    <source>
        <dbReference type="Proteomes" id="UP000293671"/>
    </source>
</evidence>
<dbReference type="SUPFAM" id="SSF53448">
    <property type="entry name" value="Nucleotide-diphospho-sugar transferases"/>
    <property type="match status" value="1"/>
</dbReference>
<dbReference type="InterPro" id="IPR029044">
    <property type="entry name" value="Nucleotide-diphossugar_trans"/>
</dbReference>
<dbReference type="Gene3D" id="3.90.550.10">
    <property type="entry name" value="Spore Coat Polysaccharide Biosynthesis Protein SpsA, Chain A"/>
    <property type="match status" value="1"/>
</dbReference>
<feature type="domain" description="MobA-like NTP transferase" evidence="2">
    <location>
        <begin position="18"/>
        <end position="181"/>
    </location>
</feature>
<dbReference type="Proteomes" id="UP000293671">
    <property type="component" value="Unassembled WGS sequence"/>
</dbReference>
<dbReference type="CDD" id="cd04182">
    <property type="entry name" value="GT_2_like_f"/>
    <property type="match status" value="1"/>
</dbReference>
<evidence type="ECO:0000259" key="2">
    <source>
        <dbReference type="Pfam" id="PF12804"/>
    </source>
</evidence>
<evidence type="ECO:0000313" key="3">
    <source>
        <dbReference type="EMBL" id="RZT93594.1"/>
    </source>
</evidence>
<sequence length="231" mass="24430">MGCLLKANGLYSRTTIGAVLLAAGAGSRLGGRPKALLELGGVPLILRQLIALSGAGVDEVVVVLGHHAAAIEAAVQSFPITLAHNPAPDEGQAASVRVGLRALSPRLDAVIVALADQPLIDAQDITALISAFKKRGDAAMVVPRVRGDDGVAEPGNPVIFEAALRDEWLAGSADAACRRWRLANPERVRWLDTDNRRYWIDIDTPEDIERFTAATGHVLSWPSRVATEAAS</sequence>
<evidence type="ECO:0000256" key="1">
    <source>
        <dbReference type="ARBA" id="ARBA00022842"/>
    </source>
</evidence>
<dbReference type="AlphaFoldDB" id="A0A4Q7VCK6"/>
<dbReference type="PANTHER" id="PTHR43777:SF1">
    <property type="entry name" value="MOLYBDENUM COFACTOR CYTIDYLYLTRANSFERASE"/>
    <property type="match status" value="1"/>
</dbReference>
<name>A0A4Q7VCK6_9BURK</name>
<keyword evidence="4" id="KW-1185">Reference proteome</keyword>
<dbReference type="EMBL" id="SHKP01000008">
    <property type="protein sequence ID" value="RZT93594.1"/>
    <property type="molecule type" value="Genomic_DNA"/>
</dbReference>
<gene>
    <name evidence="3" type="ORF">EV670_3144</name>
</gene>
<dbReference type="InterPro" id="IPR025877">
    <property type="entry name" value="MobA-like_NTP_Trfase"/>
</dbReference>